<dbReference type="InterPro" id="IPR029021">
    <property type="entry name" value="Prot-tyrosine_phosphatase-like"/>
</dbReference>
<accession>A0ABT0YQ28</accession>
<dbReference type="SMART" id="SM01301">
    <property type="entry name" value="PTPlike_phytase"/>
    <property type="match status" value="1"/>
</dbReference>
<dbReference type="PROSITE" id="PS50056">
    <property type="entry name" value="TYR_PHOSPHATASE_2"/>
    <property type="match status" value="1"/>
</dbReference>
<dbReference type="InterPro" id="IPR000387">
    <property type="entry name" value="Tyr_Pase_dom"/>
</dbReference>
<dbReference type="EMBL" id="JAMKFE010000007">
    <property type="protein sequence ID" value="MCM5680434.1"/>
    <property type="molecule type" value="Genomic_DNA"/>
</dbReference>
<dbReference type="Proteomes" id="UP001165541">
    <property type="component" value="Unassembled WGS sequence"/>
</dbReference>
<dbReference type="InterPro" id="IPR016130">
    <property type="entry name" value="Tyr_Pase_AS"/>
</dbReference>
<dbReference type="Pfam" id="PF14566">
    <property type="entry name" value="PTPlike_phytase"/>
    <property type="match status" value="1"/>
</dbReference>
<organism evidence="2 3">
    <name type="scientific">Caldimonas mangrovi</name>
    <dbReference type="NCBI Taxonomy" id="2944811"/>
    <lineage>
        <taxon>Bacteria</taxon>
        <taxon>Pseudomonadati</taxon>
        <taxon>Pseudomonadota</taxon>
        <taxon>Betaproteobacteria</taxon>
        <taxon>Burkholderiales</taxon>
        <taxon>Sphaerotilaceae</taxon>
        <taxon>Caldimonas</taxon>
    </lineage>
</organism>
<keyword evidence="3" id="KW-1185">Reference proteome</keyword>
<proteinExistence type="predicted"/>
<evidence type="ECO:0000259" key="1">
    <source>
        <dbReference type="PROSITE" id="PS50056"/>
    </source>
</evidence>
<dbReference type="RefSeq" id="WP_251778887.1">
    <property type="nucleotide sequence ID" value="NZ_JAMKFE010000007.1"/>
</dbReference>
<dbReference type="SUPFAM" id="SSF52799">
    <property type="entry name" value="(Phosphotyrosine protein) phosphatases II"/>
    <property type="match status" value="1"/>
</dbReference>
<comment type="caution">
    <text evidence="2">The sequence shown here is derived from an EMBL/GenBank/DDBJ whole genome shotgun (WGS) entry which is preliminary data.</text>
</comment>
<dbReference type="Gene3D" id="3.90.190.10">
    <property type="entry name" value="Protein tyrosine phosphatase superfamily"/>
    <property type="match status" value="1"/>
</dbReference>
<name>A0ABT0YQ28_9BURK</name>
<sequence>MPERTGPAVLRGDRLLTDSSRFRTMSDLTQLRGAAINTEGLAELSLSGSASLYSNDQIEEIKRAAGGRRFVVLDLREESHAIVGGYPATWIAPDDWGCVGMKTPEVLAVENTQIENLRKLDQVTFVNYPDLKWDREPHSTTLHKPSVVDEKTLVESGGGEYRRLPITDHVRPSRERVDEFVDFVRNMEPDTWLHVHCKGGKGRTTSTMVMFDMLHNASRVSAEDILARQTAMGGSDLVTIGGNRIDMKQDRLAFLLEFHAYAKANPLGAENAKSWAEWRMAPKAVAPEATTQG</sequence>
<feature type="domain" description="Tyrosine specific protein phosphatases" evidence="1">
    <location>
        <begin position="178"/>
        <end position="226"/>
    </location>
</feature>
<evidence type="ECO:0000313" key="2">
    <source>
        <dbReference type="EMBL" id="MCM5680434.1"/>
    </source>
</evidence>
<dbReference type="Gene3D" id="3.30.70.1690">
    <property type="match status" value="1"/>
</dbReference>
<protein>
    <submittedName>
        <fullName evidence="2">Phosphatase</fullName>
    </submittedName>
</protein>
<dbReference type="PROSITE" id="PS00383">
    <property type="entry name" value="TYR_PHOSPHATASE_1"/>
    <property type="match status" value="1"/>
</dbReference>
<evidence type="ECO:0000313" key="3">
    <source>
        <dbReference type="Proteomes" id="UP001165541"/>
    </source>
</evidence>
<reference evidence="2" key="1">
    <citation type="submission" date="2022-05" db="EMBL/GenBank/DDBJ databases">
        <title>Schlegelella sp. nov., isolated from mangrove soil.</title>
        <authorList>
            <person name="Liu Y."/>
            <person name="Ge X."/>
            <person name="Liu W."/>
        </authorList>
    </citation>
    <scope>NUCLEOTIDE SEQUENCE</scope>
    <source>
        <strain evidence="2">S2-27</strain>
    </source>
</reference>
<gene>
    <name evidence="2" type="ORF">M8A51_12945</name>
</gene>